<dbReference type="Gene3D" id="3.20.20.70">
    <property type="entry name" value="Aldolase class I"/>
    <property type="match status" value="1"/>
</dbReference>
<dbReference type="InterPro" id="IPR013785">
    <property type="entry name" value="Aldolase_TIM"/>
</dbReference>
<dbReference type="FunFam" id="3.20.20.70:FF:000069">
    <property type="entry name" value="Dihydroorotate dehydrogenase"/>
    <property type="match status" value="1"/>
</dbReference>
<dbReference type="InterPro" id="IPR033888">
    <property type="entry name" value="DHOD_1B"/>
</dbReference>
<dbReference type="GO" id="GO:0044205">
    <property type="term" value="P:'de novo' UMP biosynthetic process"/>
    <property type="evidence" value="ECO:0007669"/>
    <property type="project" value="UniProtKB-UniRule"/>
</dbReference>
<feature type="binding site" evidence="13">
    <location>
        <position position="217"/>
    </location>
    <ligand>
        <name>FMN</name>
        <dbReference type="ChEBI" id="CHEBI:58210"/>
    </ligand>
</feature>
<dbReference type="GO" id="GO:0004589">
    <property type="term" value="F:dihydroorotate dehydrogenase (NAD+) activity"/>
    <property type="evidence" value="ECO:0007669"/>
    <property type="project" value="UniProtKB-EC"/>
</dbReference>
<dbReference type="InterPro" id="IPR050074">
    <property type="entry name" value="DHO_dehydrogenase"/>
</dbReference>
<evidence type="ECO:0000313" key="16">
    <source>
        <dbReference type="Proteomes" id="UP000092578"/>
    </source>
</evidence>
<dbReference type="UniPathway" id="UPA00070">
    <property type="reaction ID" value="UER00945"/>
</dbReference>
<evidence type="ECO:0000256" key="3">
    <source>
        <dbReference type="ARBA" id="ARBA00004715"/>
    </source>
</evidence>
<evidence type="ECO:0000256" key="13">
    <source>
        <dbReference type="HAMAP-Rule" id="MF_00224"/>
    </source>
</evidence>
<dbReference type="PANTHER" id="PTHR48109:SF1">
    <property type="entry name" value="DIHYDROOROTATE DEHYDROGENASE (FUMARATE)"/>
    <property type="match status" value="1"/>
</dbReference>
<dbReference type="InterPro" id="IPR012135">
    <property type="entry name" value="Dihydroorotate_DH_1_2"/>
</dbReference>
<comment type="caution">
    <text evidence="15">The sequence shown here is derived from an EMBL/GenBank/DDBJ whole genome shotgun (WGS) entry which is preliminary data.</text>
</comment>
<evidence type="ECO:0000256" key="11">
    <source>
        <dbReference type="ARBA" id="ARBA00023027"/>
    </source>
</evidence>
<evidence type="ECO:0000256" key="9">
    <source>
        <dbReference type="ARBA" id="ARBA00022975"/>
    </source>
</evidence>
<dbReference type="Pfam" id="PF01180">
    <property type="entry name" value="DHO_dh"/>
    <property type="match status" value="1"/>
</dbReference>
<protein>
    <recommendedName>
        <fullName evidence="13">Dihydroorotate dehydrogenase</fullName>
        <shortName evidence="13">DHOD</shortName>
        <shortName evidence="13">DHODase</shortName>
        <shortName evidence="13">DHOdehase</shortName>
        <ecNumber evidence="13">1.3.-.-</ecNumber>
    </recommendedName>
</protein>
<dbReference type="HAMAP" id="MF_00224">
    <property type="entry name" value="DHO_dh_type1"/>
    <property type="match status" value="1"/>
</dbReference>
<comment type="subcellular location">
    <subcellularLocation>
        <location evidence="2 13">Cytoplasm</location>
    </subcellularLocation>
</comment>
<dbReference type="AlphaFoldDB" id="A0A1B9AJ82"/>
<dbReference type="SUPFAM" id="SSF51395">
    <property type="entry name" value="FMN-linked oxidoreductases"/>
    <property type="match status" value="1"/>
</dbReference>
<feature type="binding site" evidence="13">
    <location>
        <position position="127"/>
    </location>
    <ligand>
        <name>substrate</name>
    </ligand>
</feature>
<feature type="domain" description="Dihydroorotate dehydrogenase catalytic" evidence="14">
    <location>
        <begin position="4"/>
        <end position="286"/>
    </location>
</feature>
<comment type="catalytic activity">
    <reaction evidence="12">
        <text>(S)-dihydroorotate + NAD(+) = orotate + NADH + H(+)</text>
        <dbReference type="Rhea" id="RHEA:13513"/>
        <dbReference type="ChEBI" id="CHEBI:15378"/>
        <dbReference type="ChEBI" id="CHEBI:30839"/>
        <dbReference type="ChEBI" id="CHEBI:30864"/>
        <dbReference type="ChEBI" id="CHEBI:57540"/>
        <dbReference type="ChEBI" id="CHEBI:57945"/>
        <dbReference type="EC" id="1.3.1.14"/>
    </reaction>
</comment>
<name>A0A1B9AJ82_9BACI</name>
<keyword evidence="6 13" id="KW-0963">Cytoplasm</keyword>
<comment type="function">
    <text evidence="1">Catalyzes the conversion of dihydroorotate to orotate with NAD(+) as electron acceptor.</text>
</comment>
<feature type="binding site" evidence="13">
    <location>
        <position position="45"/>
    </location>
    <ligand>
        <name>substrate</name>
    </ligand>
</feature>
<comment type="similarity">
    <text evidence="4 13">Belongs to the dihydroorotate dehydrogenase family. Type 1 subfamily.</text>
</comment>
<gene>
    <name evidence="13" type="primary">pyrD</name>
    <name evidence="15" type="ORF">A8F95_13005</name>
</gene>
<evidence type="ECO:0000256" key="2">
    <source>
        <dbReference type="ARBA" id="ARBA00004496"/>
    </source>
</evidence>
<feature type="binding site" evidence="13">
    <location>
        <begin position="69"/>
        <end position="73"/>
    </location>
    <ligand>
        <name>substrate</name>
    </ligand>
</feature>
<dbReference type="GO" id="GO:0005737">
    <property type="term" value="C:cytoplasm"/>
    <property type="evidence" value="ECO:0007669"/>
    <property type="project" value="UniProtKB-SubCell"/>
</dbReference>
<evidence type="ECO:0000256" key="7">
    <source>
        <dbReference type="ARBA" id="ARBA00022630"/>
    </source>
</evidence>
<dbReference type="EC" id="1.3.-.-" evidence="13"/>
<evidence type="ECO:0000256" key="4">
    <source>
        <dbReference type="ARBA" id="ARBA00008008"/>
    </source>
</evidence>
<keyword evidence="10 13" id="KW-0560">Oxidoreductase</keyword>
<feature type="binding site" evidence="13">
    <location>
        <position position="99"/>
    </location>
    <ligand>
        <name>FMN</name>
        <dbReference type="ChEBI" id="CHEBI:58210"/>
    </ligand>
</feature>
<reference evidence="16" key="1">
    <citation type="submission" date="2016-05" db="EMBL/GenBank/DDBJ databases">
        <authorList>
            <person name="Liu B."/>
            <person name="Wang J."/>
            <person name="Zhu Y."/>
            <person name="Liu G."/>
            <person name="Chen Q."/>
            <person name="Chen Z."/>
            <person name="Lan J."/>
            <person name="Che J."/>
            <person name="Ge C."/>
            <person name="Shi H."/>
            <person name="Pan Z."/>
            <person name="Liu X."/>
        </authorList>
    </citation>
    <scope>NUCLEOTIDE SEQUENCE [LARGE SCALE GENOMIC DNA]</scope>
    <source>
        <strain evidence="16">FJAT-27215</strain>
    </source>
</reference>
<keyword evidence="11" id="KW-0520">NAD</keyword>
<dbReference type="InterPro" id="IPR001295">
    <property type="entry name" value="Dihydroorotate_DH_CS"/>
</dbReference>
<comment type="catalytic activity">
    <reaction evidence="13">
        <text>(S)-dihydroorotate + A = orotate + AH2</text>
        <dbReference type="Rhea" id="RHEA:18073"/>
        <dbReference type="ChEBI" id="CHEBI:13193"/>
        <dbReference type="ChEBI" id="CHEBI:17499"/>
        <dbReference type="ChEBI" id="CHEBI:30839"/>
        <dbReference type="ChEBI" id="CHEBI:30864"/>
    </reaction>
</comment>
<keyword evidence="8 13" id="KW-0288">FMN</keyword>
<sequence length="313" mass="33742">MSRLETKLPGLTLKNPIMPASGCFGFGREFSQLYDLDVLGAIMIKATTEEPRYGNPTPRVAETPAGMLNAIGLQNPGLEKVMERELPWLSQYNVPIIANVAGSQVEDYVEVARTISGSPHVQALELNISCPNVKTGGIAFGTVPETAKHLTKKVKEVSEVPVYVKLSPNVSNIVEMAKAVEDGGADGLTMINTLLGMRIDLKTGKPILANRTGGLSGPAIKPVAIRMIYEVSQQTNLPIIGMGGISTVEDIIEFYLAGADAVAIGTANFSNPYICPELIKELDEYLSANQIDHISELTGRSWSKDGKRTYYCS</sequence>
<dbReference type="NCBIfam" id="NF005574">
    <property type="entry name" value="PRK07259.1"/>
    <property type="match status" value="1"/>
</dbReference>
<evidence type="ECO:0000256" key="6">
    <source>
        <dbReference type="ARBA" id="ARBA00022490"/>
    </source>
</evidence>
<feature type="binding site" evidence="13">
    <location>
        <position position="127"/>
    </location>
    <ligand>
        <name>FMN</name>
        <dbReference type="ChEBI" id="CHEBI:58210"/>
    </ligand>
</feature>
<feature type="active site" description="Nucleophile" evidence="13">
    <location>
        <position position="130"/>
    </location>
</feature>
<comment type="pathway">
    <text evidence="3">Pyrimidine metabolism; UMP biosynthesis via de novo pathway; orotate from (S)-dihydroorotate (NAD(+) route): step 1/1.</text>
</comment>
<accession>A0A1B9AJ82</accession>
<dbReference type="Proteomes" id="UP000092578">
    <property type="component" value="Unassembled WGS sequence"/>
</dbReference>
<evidence type="ECO:0000256" key="12">
    <source>
        <dbReference type="ARBA" id="ARBA00048996"/>
    </source>
</evidence>
<feature type="binding site" evidence="13">
    <location>
        <begin position="265"/>
        <end position="266"/>
    </location>
    <ligand>
        <name>FMN</name>
        <dbReference type="ChEBI" id="CHEBI:58210"/>
    </ligand>
</feature>
<evidence type="ECO:0000256" key="10">
    <source>
        <dbReference type="ARBA" id="ARBA00023002"/>
    </source>
</evidence>
<organism evidence="15 16">
    <name type="scientific">Pseudobacillus wudalianchiensis</name>
    <dbReference type="NCBI Taxonomy" id="1743143"/>
    <lineage>
        <taxon>Bacteria</taxon>
        <taxon>Bacillati</taxon>
        <taxon>Bacillota</taxon>
        <taxon>Bacilli</taxon>
        <taxon>Bacillales</taxon>
        <taxon>Bacillaceae</taxon>
        <taxon>Pseudobacillus</taxon>
    </lineage>
</organism>
<dbReference type="InterPro" id="IPR024920">
    <property type="entry name" value="Dihydroorotate_DH_1"/>
</dbReference>
<dbReference type="EMBL" id="MAYT01000028">
    <property type="protein sequence ID" value="OCA83893.1"/>
    <property type="molecule type" value="Genomic_DNA"/>
</dbReference>
<feature type="binding site" evidence="13">
    <location>
        <position position="165"/>
    </location>
    <ligand>
        <name>FMN</name>
        <dbReference type="ChEBI" id="CHEBI:58210"/>
    </ligand>
</feature>
<dbReference type="PIRSF" id="PIRSF000164">
    <property type="entry name" value="DHO_oxidase"/>
    <property type="match status" value="1"/>
</dbReference>
<feature type="binding site" evidence="13">
    <location>
        <begin position="45"/>
        <end position="46"/>
    </location>
    <ligand>
        <name>FMN</name>
        <dbReference type="ChEBI" id="CHEBI:58210"/>
    </ligand>
</feature>
<evidence type="ECO:0000313" key="15">
    <source>
        <dbReference type="EMBL" id="OCA83893.1"/>
    </source>
</evidence>
<comment type="cofactor">
    <cofactor evidence="13">
        <name>FMN</name>
        <dbReference type="ChEBI" id="CHEBI:58210"/>
    </cofactor>
    <text evidence="13">Binds 1 FMN per subunit.</text>
</comment>
<dbReference type="InterPro" id="IPR049622">
    <property type="entry name" value="Dihydroorotate_DH_I"/>
</dbReference>
<evidence type="ECO:0000256" key="5">
    <source>
        <dbReference type="ARBA" id="ARBA00011669"/>
    </source>
</evidence>
<evidence type="ECO:0000256" key="8">
    <source>
        <dbReference type="ARBA" id="ARBA00022643"/>
    </source>
</evidence>
<feature type="binding site" evidence="13">
    <location>
        <begin position="243"/>
        <end position="244"/>
    </location>
    <ligand>
        <name>FMN</name>
        <dbReference type="ChEBI" id="CHEBI:58210"/>
    </ligand>
</feature>
<dbReference type="InterPro" id="IPR005720">
    <property type="entry name" value="Dihydroorotate_DH_cat"/>
</dbReference>
<proteinExistence type="inferred from homology"/>
<feature type="binding site" evidence="13">
    <location>
        <begin position="192"/>
        <end position="193"/>
    </location>
    <ligand>
        <name>substrate</name>
    </ligand>
</feature>
<keyword evidence="7 13" id="KW-0285">Flavoprotein</keyword>
<dbReference type="RefSeq" id="WP_065411524.1">
    <property type="nucleotide sequence ID" value="NZ_MAYT01000028.1"/>
</dbReference>
<dbReference type="CDD" id="cd04740">
    <property type="entry name" value="DHOD_1B_like"/>
    <property type="match status" value="1"/>
</dbReference>
<evidence type="ECO:0000256" key="1">
    <source>
        <dbReference type="ARBA" id="ARBA00003616"/>
    </source>
</evidence>
<feature type="binding site" evidence="13">
    <location>
        <position position="191"/>
    </location>
    <ligand>
        <name>FMN</name>
        <dbReference type="ChEBI" id="CHEBI:58210"/>
    </ligand>
</feature>
<keyword evidence="9 13" id="KW-0665">Pyrimidine biosynthesis</keyword>
<feature type="binding site" evidence="13">
    <location>
        <position position="21"/>
    </location>
    <ligand>
        <name>FMN</name>
        <dbReference type="ChEBI" id="CHEBI:58210"/>
    </ligand>
</feature>
<evidence type="ECO:0000259" key="14">
    <source>
        <dbReference type="Pfam" id="PF01180"/>
    </source>
</evidence>
<dbReference type="PANTHER" id="PTHR48109">
    <property type="entry name" value="DIHYDROOROTATE DEHYDROGENASE (QUINONE), MITOCHONDRIAL-RELATED"/>
    <property type="match status" value="1"/>
</dbReference>
<dbReference type="PROSITE" id="PS00911">
    <property type="entry name" value="DHODEHASE_1"/>
    <property type="match status" value="1"/>
</dbReference>
<dbReference type="NCBIfam" id="TIGR01037">
    <property type="entry name" value="pyrD_sub1_fam"/>
    <property type="match status" value="1"/>
</dbReference>
<dbReference type="GO" id="GO:0006207">
    <property type="term" value="P:'de novo' pyrimidine nucleobase biosynthetic process"/>
    <property type="evidence" value="ECO:0007669"/>
    <property type="project" value="InterPro"/>
</dbReference>
<keyword evidence="16" id="KW-1185">Reference proteome</keyword>
<comment type="subunit">
    <text evidence="5">Heterotetramer of 2 PyrK and 2 PyrD type B subunits.</text>
</comment>